<dbReference type="PANTHER" id="PTHR42760">
    <property type="entry name" value="SHORT-CHAIN DEHYDROGENASES/REDUCTASES FAMILY MEMBER"/>
    <property type="match status" value="1"/>
</dbReference>
<comment type="caution">
    <text evidence="4">The sequence shown here is derived from an EMBL/GenBank/DDBJ whole genome shotgun (WGS) entry which is preliminary data.</text>
</comment>
<sequence>MDPFRLDGEVAVITGGSRGIGRAIAELYAARGAEVVICGRNETVGERTAAEIGGSVRFIRADVTCEDEVQALVRSVVAEFGSLTVLVNNAGPTDLLHSRDVDGPIGHISLENWRRVLERTLTSAFLPSRYALPVMLDQRHGAIVNISSLAAAQAMPGFDTYSASKGGLEALTRSIASGYGHLGIRCNAIRVGSIAVDHGDGSKRRYAAEDDAPDAWRRAVPPPEGQPADIAHAALFLAAPASAYVTGTVLPVDGGLGARSLMPWQTPRPEMLERMDG</sequence>
<evidence type="ECO:0000256" key="1">
    <source>
        <dbReference type="ARBA" id="ARBA00006484"/>
    </source>
</evidence>
<evidence type="ECO:0000256" key="2">
    <source>
        <dbReference type="ARBA" id="ARBA00023002"/>
    </source>
</evidence>
<evidence type="ECO:0000313" key="4">
    <source>
        <dbReference type="EMBL" id="KOS58235.1"/>
    </source>
</evidence>
<dbReference type="PRINTS" id="PR00080">
    <property type="entry name" value="SDRFAMILY"/>
</dbReference>
<dbReference type="SUPFAM" id="SSF51735">
    <property type="entry name" value="NAD(P)-binding Rossmann-fold domains"/>
    <property type="match status" value="1"/>
</dbReference>
<dbReference type="GO" id="GO:0016616">
    <property type="term" value="F:oxidoreductase activity, acting on the CH-OH group of donors, NAD or NADP as acceptor"/>
    <property type="evidence" value="ECO:0007669"/>
    <property type="project" value="UniProtKB-ARBA"/>
</dbReference>
<gene>
    <name evidence="4" type="ORF">Z051_01115</name>
</gene>
<dbReference type="InterPro" id="IPR057326">
    <property type="entry name" value="KR_dom"/>
</dbReference>
<dbReference type="SMART" id="SM00822">
    <property type="entry name" value="PKS_KR"/>
    <property type="match status" value="1"/>
</dbReference>
<keyword evidence="2" id="KW-0560">Oxidoreductase</keyword>
<dbReference type="EMBL" id="AZYO01000001">
    <property type="protein sequence ID" value="KOS58235.1"/>
    <property type="molecule type" value="Genomic_DNA"/>
</dbReference>
<dbReference type="CDD" id="cd05233">
    <property type="entry name" value="SDR_c"/>
    <property type="match status" value="1"/>
</dbReference>
<dbReference type="Gene3D" id="3.40.50.720">
    <property type="entry name" value="NAD(P)-binding Rossmann-like Domain"/>
    <property type="match status" value="1"/>
</dbReference>
<dbReference type="PRINTS" id="PR00081">
    <property type="entry name" value="GDHRDH"/>
</dbReference>
<dbReference type="Pfam" id="PF13561">
    <property type="entry name" value="adh_short_C2"/>
    <property type="match status" value="1"/>
</dbReference>
<dbReference type="FunFam" id="3.40.50.720:FF:000084">
    <property type="entry name" value="Short-chain dehydrogenase reductase"/>
    <property type="match status" value="1"/>
</dbReference>
<dbReference type="InterPro" id="IPR002347">
    <property type="entry name" value="SDR_fam"/>
</dbReference>
<organism evidence="4 5">
    <name type="scientific">Rhodococcus rhodochrous KG-21</name>
    <dbReference type="NCBI Taxonomy" id="1441923"/>
    <lineage>
        <taxon>Bacteria</taxon>
        <taxon>Bacillati</taxon>
        <taxon>Actinomycetota</taxon>
        <taxon>Actinomycetes</taxon>
        <taxon>Mycobacteriales</taxon>
        <taxon>Nocardiaceae</taxon>
        <taxon>Rhodococcus</taxon>
    </lineage>
</organism>
<reference evidence="5" key="2">
    <citation type="submission" date="2015-01" db="EMBL/GenBank/DDBJ databases">
        <title>Draft genome sequence of potential hydrocarbon metabolising strain of Rhodococcus rhodochrous.</title>
        <authorList>
            <person name="Aggarwal R.K."/>
            <person name="Dawar C."/>
        </authorList>
    </citation>
    <scope>NUCLEOTIDE SEQUENCE [LARGE SCALE GENOMIC DNA]</scope>
    <source>
        <strain evidence="5">KG-21</strain>
    </source>
</reference>
<protein>
    <submittedName>
        <fullName evidence="4">Oxidoreductase</fullName>
    </submittedName>
</protein>
<name>A0A0M8PMZ0_RHORH</name>
<dbReference type="AlphaFoldDB" id="A0A0M8PMZ0"/>
<dbReference type="InterPro" id="IPR036291">
    <property type="entry name" value="NAD(P)-bd_dom_sf"/>
</dbReference>
<evidence type="ECO:0000259" key="3">
    <source>
        <dbReference type="SMART" id="SM00822"/>
    </source>
</evidence>
<evidence type="ECO:0000313" key="5">
    <source>
        <dbReference type="Proteomes" id="UP000037712"/>
    </source>
</evidence>
<reference evidence="4 5" key="1">
    <citation type="journal article" date="2015" name="Genome Announc.">
        <title>Draft Genome Sequence of Rhodococcus rhodochrous Strain KG-21, a Soil Isolate from Oil Fields of Krishna-Godavari Basin, India.</title>
        <authorList>
            <person name="Dawar C."/>
            <person name="Aggarwal R.K."/>
        </authorList>
    </citation>
    <scope>NUCLEOTIDE SEQUENCE [LARGE SCALE GENOMIC DNA]</scope>
    <source>
        <strain evidence="4 5">KG-21</strain>
    </source>
</reference>
<dbReference type="PROSITE" id="PS00061">
    <property type="entry name" value="ADH_SHORT"/>
    <property type="match status" value="1"/>
</dbReference>
<dbReference type="Proteomes" id="UP000037712">
    <property type="component" value="Unassembled WGS sequence"/>
</dbReference>
<feature type="domain" description="Ketoreductase" evidence="3">
    <location>
        <begin position="9"/>
        <end position="219"/>
    </location>
</feature>
<comment type="similarity">
    <text evidence="1">Belongs to the short-chain dehydrogenases/reductases (SDR) family.</text>
</comment>
<dbReference type="PANTHER" id="PTHR42760:SF133">
    <property type="entry name" value="3-OXOACYL-[ACYL-CARRIER-PROTEIN] REDUCTASE"/>
    <property type="match status" value="1"/>
</dbReference>
<dbReference type="PATRIC" id="fig|1441923.3.peg.250"/>
<dbReference type="InterPro" id="IPR020904">
    <property type="entry name" value="Sc_DH/Rdtase_CS"/>
</dbReference>
<proteinExistence type="inferred from homology"/>
<accession>A0A0M8PMZ0</accession>